<organism evidence="2 3">
    <name type="scientific">Glossina pallidipes</name>
    <name type="common">Tsetse fly</name>
    <dbReference type="NCBI Taxonomy" id="7398"/>
    <lineage>
        <taxon>Eukaryota</taxon>
        <taxon>Metazoa</taxon>
        <taxon>Ecdysozoa</taxon>
        <taxon>Arthropoda</taxon>
        <taxon>Hexapoda</taxon>
        <taxon>Insecta</taxon>
        <taxon>Pterygota</taxon>
        <taxon>Neoptera</taxon>
        <taxon>Endopterygota</taxon>
        <taxon>Diptera</taxon>
        <taxon>Brachycera</taxon>
        <taxon>Muscomorpha</taxon>
        <taxon>Hippoboscoidea</taxon>
        <taxon>Glossinidae</taxon>
        <taxon>Glossina</taxon>
    </lineage>
</organism>
<dbReference type="STRING" id="7398.A0A1B0A4N0"/>
<reference evidence="2" key="2">
    <citation type="submission" date="2020-05" db="UniProtKB">
        <authorList>
            <consortium name="EnsemblMetazoa"/>
        </authorList>
    </citation>
    <scope>IDENTIFICATION</scope>
    <source>
        <strain evidence="2">IAEA</strain>
    </source>
</reference>
<name>A0A1B0A4N0_GLOPL</name>
<keyword evidence="1" id="KW-0732">Signal</keyword>
<dbReference type="EnsemblMetazoa" id="GPAI034359-RA">
    <property type="protein sequence ID" value="GPAI034359-PA"/>
    <property type="gene ID" value="GPAI034359"/>
</dbReference>
<sequence length="112" mass="12766">MHLQIHKGLSLLLWSPKNLLALKKSGEADGYVPDFNNKGEPYEVFYQLQVVVSPEDSLFEASASHNLNSLSMKSTLSDISRVNKYGSQADCIYKRNPEFRKYCYCKKQSETP</sequence>
<evidence type="ECO:0000313" key="2">
    <source>
        <dbReference type="EnsemblMetazoa" id="GPAI034359-PA"/>
    </source>
</evidence>
<evidence type="ECO:0000313" key="3">
    <source>
        <dbReference type="Proteomes" id="UP000092445"/>
    </source>
</evidence>
<dbReference type="AlphaFoldDB" id="A0A1B0A4N0"/>
<protein>
    <submittedName>
        <fullName evidence="2">Uncharacterized protein</fullName>
    </submittedName>
</protein>
<dbReference type="VEuPathDB" id="VectorBase:GPAI034359"/>
<accession>A0A1B0A4N0</accession>
<proteinExistence type="predicted"/>
<reference evidence="3" key="1">
    <citation type="submission" date="2014-03" db="EMBL/GenBank/DDBJ databases">
        <authorList>
            <person name="Aksoy S."/>
            <person name="Warren W."/>
            <person name="Wilson R.K."/>
        </authorList>
    </citation>
    <scope>NUCLEOTIDE SEQUENCE [LARGE SCALE GENOMIC DNA]</scope>
    <source>
        <strain evidence="3">IAEA</strain>
    </source>
</reference>
<feature type="chain" id="PRO_5008403505" evidence="1">
    <location>
        <begin position="22"/>
        <end position="112"/>
    </location>
</feature>
<dbReference type="Proteomes" id="UP000092445">
    <property type="component" value="Unassembled WGS sequence"/>
</dbReference>
<keyword evidence="3" id="KW-1185">Reference proteome</keyword>
<evidence type="ECO:0000256" key="1">
    <source>
        <dbReference type="SAM" id="SignalP"/>
    </source>
</evidence>
<feature type="signal peptide" evidence="1">
    <location>
        <begin position="1"/>
        <end position="21"/>
    </location>
</feature>